<dbReference type="Proteomes" id="UP000179129">
    <property type="component" value="Unassembled WGS sequence"/>
</dbReference>
<sequence>MDRSTFIKYFAFGAAGSALGSPVAGQTASGSTLASGPGGSLGSNLYFGESRTTGVRRLGKDKNFTIWRAGMAPAYTVQPGEIVLLELQHGLPGNVTREGLFKEPKPGDRINPQTGPVFIEGIEAGDTLAIDLLEIRVGDWGYSGGRIFELADGYVHVDDKLRLPLRPMIGGIGVAPAQGEMDTKRPTETGGNLDCKEVRAGSTVVLTARVRGALVGMGDSHALQGDGEIAGQGIECDSEVLVRFRKLPEKLSDRPVILRPEFVATLSAAEDLNEAAWQATDDMVELLARVTGRNPKEARAIVNLTGDLRITQIVDPAKGARMEVPGWVFGV</sequence>
<protein>
    <recommendedName>
        <fullName evidence="3">Acetamidase</fullName>
    </recommendedName>
</protein>
<accession>A0A1F5YSQ5</accession>
<evidence type="ECO:0008006" key="3">
    <source>
        <dbReference type="Google" id="ProtNLM"/>
    </source>
</evidence>
<dbReference type="PANTHER" id="PTHR31891:SF1">
    <property type="entry name" value="FORMAMIDASE C869.04-RELATED"/>
    <property type="match status" value="1"/>
</dbReference>
<dbReference type="PANTHER" id="PTHR31891">
    <property type="entry name" value="FORMAMIDASE C869.04-RELATED"/>
    <property type="match status" value="1"/>
</dbReference>
<dbReference type="SUPFAM" id="SSF141130">
    <property type="entry name" value="Acetamidase/Formamidase-like"/>
    <property type="match status" value="1"/>
</dbReference>
<dbReference type="Pfam" id="PF03069">
    <property type="entry name" value="FmdA_AmdA"/>
    <property type="match status" value="1"/>
</dbReference>
<evidence type="ECO:0000313" key="1">
    <source>
        <dbReference type="EMBL" id="OGG03134.1"/>
    </source>
</evidence>
<evidence type="ECO:0000313" key="2">
    <source>
        <dbReference type="Proteomes" id="UP000179129"/>
    </source>
</evidence>
<dbReference type="GO" id="GO:0016811">
    <property type="term" value="F:hydrolase activity, acting on carbon-nitrogen (but not peptide) bonds, in linear amides"/>
    <property type="evidence" value="ECO:0007669"/>
    <property type="project" value="InterPro"/>
</dbReference>
<name>A0A1F5YSQ5_9BACT</name>
<dbReference type="EMBL" id="MFIX01000158">
    <property type="protein sequence ID" value="OGG03134.1"/>
    <property type="molecule type" value="Genomic_DNA"/>
</dbReference>
<dbReference type="Gene3D" id="2.60.120.580">
    <property type="entry name" value="Acetamidase/Formamidase-like domains"/>
    <property type="match status" value="1"/>
</dbReference>
<comment type="caution">
    <text evidence="1">The sequence shown here is derived from an EMBL/GenBank/DDBJ whole genome shotgun (WGS) entry which is preliminary data.</text>
</comment>
<dbReference type="Gene3D" id="3.10.28.20">
    <property type="entry name" value="Acetamidase/Formamidase-like domains"/>
    <property type="match status" value="1"/>
</dbReference>
<proteinExistence type="predicted"/>
<dbReference type="AlphaFoldDB" id="A0A1F5YSQ5"/>
<organism evidence="1 2">
    <name type="scientific">Candidatus Glassbacteria bacterium RIFCSPLOWO2_12_FULL_58_11</name>
    <dbReference type="NCBI Taxonomy" id="1817867"/>
    <lineage>
        <taxon>Bacteria</taxon>
        <taxon>Candidatus Glassiibacteriota</taxon>
    </lineage>
</organism>
<dbReference type="InterPro" id="IPR004304">
    <property type="entry name" value="FmdA_AmdA"/>
</dbReference>
<dbReference type="STRING" id="1817867.A3F83_09450"/>
<gene>
    <name evidence="1" type="ORF">A3F83_09450</name>
</gene>
<reference evidence="1 2" key="1">
    <citation type="journal article" date="2016" name="Nat. Commun.">
        <title>Thousands of microbial genomes shed light on interconnected biogeochemical processes in an aquifer system.</title>
        <authorList>
            <person name="Anantharaman K."/>
            <person name="Brown C.T."/>
            <person name="Hug L.A."/>
            <person name="Sharon I."/>
            <person name="Castelle C.J."/>
            <person name="Probst A.J."/>
            <person name="Thomas B.C."/>
            <person name="Singh A."/>
            <person name="Wilkins M.J."/>
            <person name="Karaoz U."/>
            <person name="Brodie E.L."/>
            <person name="Williams K.H."/>
            <person name="Hubbard S.S."/>
            <person name="Banfield J.F."/>
        </authorList>
    </citation>
    <scope>NUCLEOTIDE SEQUENCE [LARGE SCALE GENOMIC DNA]</scope>
</reference>